<accession>A0A482VE25</accession>
<dbReference type="PANTHER" id="PTHR42884:SF3">
    <property type="entry name" value="FURIN-LIKE PROTEASE 1, ISOFORMS 1_1-X_2"/>
    <property type="match status" value="1"/>
</dbReference>
<dbReference type="PANTHER" id="PTHR42884">
    <property type="entry name" value="PROPROTEIN CONVERTASE SUBTILISIN/KEXIN-RELATED"/>
    <property type="match status" value="1"/>
</dbReference>
<dbReference type="PROSITE" id="PS00137">
    <property type="entry name" value="SUBTILASE_HIS"/>
    <property type="match status" value="1"/>
</dbReference>
<dbReference type="SUPFAM" id="SSF54897">
    <property type="entry name" value="Protease propeptides/inhibitors"/>
    <property type="match status" value="1"/>
</dbReference>
<evidence type="ECO:0000256" key="1">
    <source>
        <dbReference type="ARBA" id="ARBA00022670"/>
    </source>
</evidence>
<reference evidence="7 8" key="1">
    <citation type="submission" date="2017-03" db="EMBL/GenBank/DDBJ databases">
        <title>Genome of the blue death feigning beetle - Asbolus verrucosus.</title>
        <authorList>
            <person name="Rider S.D."/>
        </authorList>
    </citation>
    <scope>NUCLEOTIDE SEQUENCE [LARGE SCALE GENOMIC DNA]</scope>
    <source>
        <strain evidence="7">Butters</strain>
        <tissue evidence="7">Head and leg muscle</tissue>
    </source>
</reference>
<keyword evidence="8" id="KW-1185">Reference proteome</keyword>
<dbReference type="STRING" id="1661398.A0A482VE25"/>
<evidence type="ECO:0000313" key="8">
    <source>
        <dbReference type="Proteomes" id="UP000292052"/>
    </source>
</evidence>
<dbReference type="PROSITE" id="PS51892">
    <property type="entry name" value="SUBTILASE"/>
    <property type="match status" value="1"/>
</dbReference>
<dbReference type="GO" id="GO:0000139">
    <property type="term" value="C:Golgi membrane"/>
    <property type="evidence" value="ECO:0007669"/>
    <property type="project" value="TreeGrafter"/>
</dbReference>
<proteinExistence type="inferred from homology"/>
<dbReference type="InterPro" id="IPR000209">
    <property type="entry name" value="Peptidase_S8/S53_dom"/>
</dbReference>
<evidence type="ECO:0000256" key="3">
    <source>
        <dbReference type="ARBA" id="ARBA00022825"/>
    </source>
</evidence>
<dbReference type="InterPro" id="IPR038466">
    <property type="entry name" value="S8_pro-domain_sf"/>
</dbReference>
<comment type="similarity">
    <text evidence="4">Belongs to the peptidase S8 family.</text>
</comment>
<dbReference type="Gene3D" id="3.30.70.850">
    <property type="entry name" value="Peptidase S8, pro-domain"/>
    <property type="match status" value="1"/>
</dbReference>
<evidence type="ECO:0000256" key="2">
    <source>
        <dbReference type="ARBA" id="ARBA00022801"/>
    </source>
</evidence>
<dbReference type="Gene3D" id="3.40.50.200">
    <property type="entry name" value="Peptidase S8/S53 domain"/>
    <property type="match status" value="1"/>
</dbReference>
<evidence type="ECO:0000256" key="4">
    <source>
        <dbReference type="PROSITE-ProRule" id="PRU01240"/>
    </source>
</evidence>
<name>A0A482VE25_ASBVE</name>
<protein>
    <submittedName>
        <fullName evidence="7">Furin-like protease 1, isoform 1-CRR</fullName>
    </submittedName>
</protein>
<dbReference type="GO" id="GO:0005802">
    <property type="term" value="C:trans-Golgi network"/>
    <property type="evidence" value="ECO:0007669"/>
    <property type="project" value="TreeGrafter"/>
</dbReference>
<dbReference type="InterPro" id="IPR036852">
    <property type="entry name" value="Peptidase_S8/S53_dom_sf"/>
</dbReference>
<dbReference type="InterPro" id="IPR022398">
    <property type="entry name" value="Peptidase_S8_His-AS"/>
</dbReference>
<feature type="domain" description="Peptidase S8/S53" evidence="5">
    <location>
        <begin position="85"/>
        <end position="212"/>
    </location>
</feature>
<dbReference type="PROSITE" id="PS00136">
    <property type="entry name" value="SUBTILASE_ASP"/>
    <property type="match status" value="1"/>
</dbReference>
<dbReference type="InterPro" id="IPR034182">
    <property type="entry name" value="Kexin/furin"/>
</dbReference>
<dbReference type="GO" id="GO:0004252">
    <property type="term" value="F:serine-type endopeptidase activity"/>
    <property type="evidence" value="ECO:0007669"/>
    <property type="project" value="InterPro"/>
</dbReference>
<organism evidence="7 8">
    <name type="scientific">Asbolus verrucosus</name>
    <name type="common">Desert ironclad beetle</name>
    <dbReference type="NCBI Taxonomy" id="1661398"/>
    <lineage>
        <taxon>Eukaryota</taxon>
        <taxon>Metazoa</taxon>
        <taxon>Ecdysozoa</taxon>
        <taxon>Arthropoda</taxon>
        <taxon>Hexapoda</taxon>
        <taxon>Insecta</taxon>
        <taxon>Pterygota</taxon>
        <taxon>Neoptera</taxon>
        <taxon>Endopterygota</taxon>
        <taxon>Coleoptera</taxon>
        <taxon>Polyphaga</taxon>
        <taxon>Cucujiformia</taxon>
        <taxon>Tenebrionidae</taxon>
        <taxon>Pimeliinae</taxon>
        <taxon>Asbolus</taxon>
    </lineage>
</organism>
<comment type="caution">
    <text evidence="4">Lacks conserved residue(s) required for the propagation of feature annotation.</text>
</comment>
<dbReference type="OrthoDB" id="300641at2759"/>
<dbReference type="SUPFAM" id="SSF52743">
    <property type="entry name" value="Subtilisin-like"/>
    <property type="match status" value="1"/>
</dbReference>
<evidence type="ECO:0000259" key="6">
    <source>
        <dbReference type="Pfam" id="PF16470"/>
    </source>
</evidence>
<evidence type="ECO:0000313" key="7">
    <source>
        <dbReference type="EMBL" id="RZB66663.1"/>
    </source>
</evidence>
<gene>
    <name evidence="7" type="ORF">BDFB_000258</name>
</gene>
<dbReference type="Pfam" id="PF16470">
    <property type="entry name" value="S8_pro-domain"/>
    <property type="match status" value="1"/>
</dbReference>
<dbReference type="AlphaFoldDB" id="A0A482VE25"/>
<dbReference type="CDD" id="cd04059">
    <property type="entry name" value="Peptidases_S8_Protein_convertases_Kexins_Furin-like"/>
    <property type="match status" value="1"/>
</dbReference>
<dbReference type="Proteomes" id="UP000292052">
    <property type="component" value="Unassembled WGS sequence"/>
</dbReference>
<sequence length="226" mass="24921">IFEDYYLFTHSGVAKRSLIMNPERRARLAVDTRVQWSQQQKARKRVKRDLRLQDSDPKWPSMWYLNRGNGLDMNVIPAWLEGITGKGAVVTILDDGLEKDHPDLVQNYDPMASYDVNSHDSDPSPRYDMIDSNRHGTRCAGEVAATSNNSVCALGVAHGAQVGGVRMLDGDVTDAVEARSLSLNPHHIDIYSASWGPDDDGKTVDGPGELATRAFIEGVTKVSLSI</sequence>
<keyword evidence="1 7" id="KW-0645">Protease</keyword>
<dbReference type="GO" id="GO:0016486">
    <property type="term" value="P:peptide hormone processing"/>
    <property type="evidence" value="ECO:0007669"/>
    <property type="project" value="TreeGrafter"/>
</dbReference>
<comment type="caution">
    <text evidence="7">The sequence shown here is derived from an EMBL/GenBank/DDBJ whole genome shotgun (WGS) entry which is preliminary data.</text>
</comment>
<dbReference type="Pfam" id="PF00082">
    <property type="entry name" value="Peptidase_S8"/>
    <property type="match status" value="1"/>
</dbReference>
<feature type="domain" description="Peptidase S8 pro-domain" evidence="6">
    <location>
        <begin position="3"/>
        <end position="48"/>
    </location>
</feature>
<feature type="non-terminal residue" evidence="7">
    <location>
        <position position="1"/>
    </location>
</feature>
<evidence type="ECO:0000259" key="5">
    <source>
        <dbReference type="Pfam" id="PF00082"/>
    </source>
</evidence>
<dbReference type="EMBL" id="QDEB01109487">
    <property type="protein sequence ID" value="RZB66663.1"/>
    <property type="molecule type" value="Genomic_DNA"/>
</dbReference>
<dbReference type="InterPro" id="IPR015500">
    <property type="entry name" value="Peptidase_S8_subtilisin-rel"/>
</dbReference>
<dbReference type="InterPro" id="IPR023827">
    <property type="entry name" value="Peptidase_S8_Asp-AS"/>
</dbReference>
<dbReference type="PRINTS" id="PR00723">
    <property type="entry name" value="SUBTILISIN"/>
</dbReference>
<dbReference type="InterPro" id="IPR032815">
    <property type="entry name" value="S8_pro-domain"/>
</dbReference>
<keyword evidence="3" id="KW-0720">Serine protease</keyword>
<keyword evidence="2" id="KW-0378">Hydrolase</keyword>